<dbReference type="Proteomes" id="UP001183420">
    <property type="component" value="Unassembled WGS sequence"/>
</dbReference>
<reference evidence="5" key="1">
    <citation type="submission" date="2023-07" db="EMBL/GenBank/DDBJ databases">
        <title>30 novel species of actinomycetes from the DSMZ collection.</title>
        <authorList>
            <person name="Nouioui I."/>
        </authorList>
    </citation>
    <scope>NUCLEOTIDE SEQUENCE [LARGE SCALE GENOMIC DNA]</scope>
    <source>
        <strain evidence="5">DSM 44918</strain>
    </source>
</reference>
<dbReference type="InterPro" id="IPR041583">
    <property type="entry name" value="TetR_C_31"/>
</dbReference>
<dbReference type="Pfam" id="PF00440">
    <property type="entry name" value="TetR_N"/>
    <property type="match status" value="1"/>
</dbReference>
<dbReference type="PANTHER" id="PTHR30055">
    <property type="entry name" value="HTH-TYPE TRANSCRIPTIONAL REGULATOR RUTR"/>
    <property type="match status" value="1"/>
</dbReference>
<comment type="caution">
    <text evidence="4">The sequence shown here is derived from an EMBL/GenBank/DDBJ whole genome shotgun (WGS) entry which is preliminary data.</text>
</comment>
<dbReference type="InterPro" id="IPR001647">
    <property type="entry name" value="HTH_TetR"/>
</dbReference>
<dbReference type="Pfam" id="PF17940">
    <property type="entry name" value="TetR_C_31"/>
    <property type="match status" value="1"/>
</dbReference>
<evidence type="ECO:0000256" key="1">
    <source>
        <dbReference type="ARBA" id="ARBA00023125"/>
    </source>
</evidence>
<name>A0ABU2LNJ1_9ACTN</name>
<proteinExistence type="predicted"/>
<evidence type="ECO:0000313" key="4">
    <source>
        <dbReference type="EMBL" id="MDT0319146.1"/>
    </source>
</evidence>
<gene>
    <name evidence="4" type="ORF">RNC47_12450</name>
</gene>
<dbReference type="EMBL" id="JAVREM010000011">
    <property type="protein sequence ID" value="MDT0319146.1"/>
    <property type="molecule type" value="Genomic_DNA"/>
</dbReference>
<dbReference type="PANTHER" id="PTHR30055:SF231">
    <property type="entry name" value="TRANSCRIPTIONAL REGULATORY PROTEIN (PROBABLY DEOR-FAMILY)-RELATED"/>
    <property type="match status" value="1"/>
</dbReference>
<dbReference type="PRINTS" id="PR00455">
    <property type="entry name" value="HTHTETR"/>
</dbReference>
<dbReference type="InterPro" id="IPR009057">
    <property type="entry name" value="Homeodomain-like_sf"/>
</dbReference>
<evidence type="ECO:0000313" key="5">
    <source>
        <dbReference type="Proteomes" id="UP001183420"/>
    </source>
</evidence>
<protein>
    <submittedName>
        <fullName evidence="4">TetR family transcriptional regulator</fullName>
    </submittedName>
</protein>
<organism evidence="4 5">
    <name type="scientific">Streptomyces millisiae</name>
    <dbReference type="NCBI Taxonomy" id="3075542"/>
    <lineage>
        <taxon>Bacteria</taxon>
        <taxon>Bacillati</taxon>
        <taxon>Actinomycetota</taxon>
        <taxon>Actinomycetes</taxon>
        <taxon>Kitasatosporales</taxon>
        <taxon>Streptomycetaceae</taxon>
        <taxon>Streptomyces</taxon>
    </lineage>
</organism>
<dbReference type="RefSeq" id="WP_311598247.1">
    <property type="nucleotide sequence ID" value="NZ_JAVREM010000011.1"/>
</dbReference>
<accession>A0ABU2LNJ1</accession>
<dbReference type="Gene3D" id="1.10.357.10">
    <property type="entry name" value="Tetracycline Repressor, domain 2"/>
    <property type="match status" value="1"/>
</dbReference>
<feature type="domain" description="HTH tetR-type" evidence="3">
    <location>
        <begin position="7"/>
        <end position="67"/>
    </location>
</feature>
<sequence length="195" mass="21088">MARRYDPDRRQRIVDAAVRVVTEHGIAGLTHRAVAAEADVPLGSTTYHFAGRDELLAAALERMNDAWLADLAERLAQHSDLPPAERLARYVAHSLGPGRAETELCYELYFAGLRHPTLRPLSSRVLAGVAELLRPLVPDPVAARLLTAALDGLLIQLLLSGDAYDERAAVTLFERVLAGPLPATRTGSSPAGDTR</sequence>
<keyword evidence="1 2" id="KW-0238">DNA-binding</keyword>
<feature type="DNA-binding region" description="H-T-H motif" evidence="2">
    <location>
        <begin position="30"/>
        <end position="49"/>
    </location>
</feature>
<evidence type="ECO:0000259" key="3">
    <source>
        <dbReference type="PROSITE" id="PS50977"/>
    </source>
</evidence>
<keyword evidence="5" id="KW-1185">Reference proteome</keyword>
<evidence type="ECO:0000256" key="2">
    <source>
        <dbReference type="PROSITE-ProRule" id="PRU00335"/>
    </source>
</evidence>
<dbReference type="SUPFAM" id="SSF46689">
    <property type="entry name" value="Homeodomain-like"/>
    <property type="match status" value="1"/>
</dbReference>
<dbReference type="SUPFAM" id="SSF48498">
    <property type="entry name" value="Tetracyclin repressor-like, C-terminal domain"/>
    <property type="match status" value="1"/>
</dbReference>
<dbReference type="PROSITE" id="PS50977">
    <property type="entry name" value="HTH_TETR_2"/>
    <property type="match status" value="1"/>
</dbReference>
<dbReference type="InterPro" id="IPR050109">
    <property type="entry name" value="HTH-type_TetR-like_transc_reg"/>
</dbReference>
<dbReference type="InterPro" id="IPR036271">
    <property type="entry name" value="Tet_transcr_reg_TetR-rel_C_sf"/>
</dbReference>